<protein>
    <submittedName>
        <fullName evidence="2">Uncharacterized protein</fullName>
    </submittedName>
</protein>
<dbReference type="AlphaFoldDB" id="A0A1X0R557"/>
<name>A0A1X0R557_RHIZD</name>
<proteinExistence type="predicted"/>
<reference evidence="2" key="1">
    <citation type="journal article" date="2016" name="Proc. Natl. Acad. Sci. U.S.A.">
        <title>Lipid metabolic changes in an early divergent fungus govern the establishment of a mutualistic symbiosis with endobacteria.</title>
        <authorList>
            <person name="Lastovetsky O.A."/>
            <person name="Gaspar M.L."/>
            <person name="Mondo S.J."/>
            <person name="LaButti K.M."/>
            <person name="Sandor L."/>
            <person name="Grigoriev I.V."/>
            <person name="Henry S.A."/>
            <person name="Pawlowska T.E."/>
        </authorList>
    </citation>
    <scope>NUCLEOTIDE SEQUENCE [LARGE SCALE GENOMIC DNA]</scope>
    <source>
        <strain evidence="2">ATCC 52814</strain>
    </source>
</reference>
<feature type="region of interest" description="Disordered" evidence="1">
    <location>
        <begin position="260"/>
        <end position="281"/>
    </location>
</feature>
<organism evidence="2">
    <name type="scientific">Rhizopus microsporus var. microsporus</name>
    <dbReference type="NCBI Taxonomy" id="86635"/>
    <lineage>
        <taxon>Eukaryota</taxon>
        <taxon>Fungi</taxon>
        <taxon>Fungi incertae sedis</taxon>
        <taxon>Mucoromycota</taxon>
        <taxon>Mucoromycotina</taxon>
        <taxon>Mucoromycetes</taxon>
        <taxon>Mucorales</taxon>
        <taxon>Mucorineae</taxon>
        <taxon>Rhizopodaceae</taxon>
        <taxon>Rhizopus</taxon>
    </lineage>
</organism>
<feature type="compositionally biased region" description="Basic residues" evidence="1">
    <location>
        <begin position="260"/>
        <end position="272"/>
    </location>
</feature>
<dbReference type="VEuPathDB" id="FungiDB:BCV72DRAFT_304894"/>
<dbReference type="EMBL" id="KV921909">
    <property type="protein sequence ID" value="ORE07159.1"/>
    <property type="molecule type" value="Genomic_DNA"/>
</dbReference>
<sequence>MAQPSQIDKDSASKPVPPRLFSLFPNPGLGWRFIKVDAQNLTGIFPEAKHEKQINESPFDHNQRQFFHMFDFKKLGFRSWEELKNIPEQRGRMLLNGMYTDGYTCRLLFCRKVLPASAADDVSLELNDFTTDEIEEYFRPCTVGPGRKDAFVSYHGGTDVRRLSSAEYYGMGGAIKRQKVQQERKKSLGIESIETNMPASKTASIQRHMTYLNYILRHVDILLNFYNFETAKLKWLNYVGSQKVIQESVNILLNGGKKYNRSRRKNTKRNRKKKEESTKVCGCQRGTPTSYTTI</sequence>
<accession>A0A1X0R557</accession>
<dbReference type="OrthoDB" id="2283865at2759"/>
<gene>
    <name evidence="2" type="ORF">BCV72DRAFT_304894</name>
</gene>
<evidence type="ECO:0000256" key="1">
    <source>
        <dbReference type="SAM" id="MobiDB-lite"/>
    </source>
</evidence>
<dbReference type="Proteomes" id="UP000242414">
    <property type="component" value="Unassembled WGS sequence"/>
</dbReference>
<evidence type="ECO:0000313" key="2">
    <source>
        <dbReference type="EMBL" id="ORE07159.1"/>
    </source>
</evidence>